<dbReference type="PROSITE" id="PS51257">
    <property type="entry name" value="PROKAR_LIPOPROTEIN"/>
    <property type="match status" value="1"/>
</dbReference>
<reference evidence="1 2" key="1">
    <citation type="submission" date="2019-04" db="EMBL/GenBank/DDBJ databases">
        <title>Bacillus sediminilitoris sp. nov., isolated from a tidal flat sediment on the East China Sea.</title>
        <authorList>
            <person name="Wei Y."/>
            <person name="Mao H."/>
            <person name="Fang J."/>
        </authorList>
    </citation>
    <scope>NUCLEOTIDE SEQUENCE [LARGE SCALE GENOMIC DNA]</scope>
    <source>
        <strain evidence="1 2">DSL-17</strain>
    </source>
</reference>
<organism evidence="1 2">
    <name type="scientific">Metabacillus sediminilitoris</name>
    <dbReference type="NCBI Taxonomy" id="2567941"/>
    <lineage>
        <taxon>Bacteria</taxon>
        <taxon>Bacillati</taxon>
        <taxon>Bacillota</taxon>
        <taxon>Bacilli</taxon>
        <taxon>Bacillales</taxon>
        <taxon>Bacillaceae</taxon>
        <taxon>Metabacillus</taxon>
    </lineage>
</organism>
<dbReference type="OrthoDB" id="2449131at2"/>
<comment type="caution">
    <text evidence="1">The sequence shown here is derived from an EMBL/GenBank/DDBJ whole genome shotgun (WGS) entry which is preliminary data.</text>
</comment>
<evidence type="ECO:0000313" key="2">
    <source>
        <dbReference type="Proteomes" id="UP000310334"/>
    </source>
</evidence>
<protein>
    <recommendedName>
        <fullName evidence="3">ABC transporter periplasmic binding protein yphF</fullName>
    </recommendedName>
</protein>
<keyword evidence="2" id="KW-1185">Reference proteome</keyword>
<evidence type="ECO:0000313" key="1">
    <source>
        <dbReference type="EMBL" id="THF82852.1"/>
    </source>
</evidence>
<dbReference type="EMBL" id="SSNT01000001">
    <property type="protein sequence ID" value="THF82852.1"/>
    <property type="molecule type" value="Genomic_DNA"/>
</dbReference>
<proteinExistence type="predicted"/>
<name>A0A4S4CAI8_9BACI</name>
<dbReference type="Proteomes" id="UP000310334">
    <property type="component" value="Unassembled WGS sequence"/>
</dbReference>
<sequence length="241" mass="27532">MMKFLKIMAVVYGCILLSGCLYPEEKLQKNTIPYSDQIAAVQNSIDQFQAESGGLLPIKTRDMTTPIYQKYPIDFSALAPKYMAEPPGTAYESGGIYSYVLVDVEKKPTVKLIDLRMAEKIHELTIKLDVYRQANGYPPFKDLITNEIYTLNYDKLGYEEPPTVESPFSGEHLPLVIDKNADIYVDYRIDLYKALEKKDHTYKQGDDIRNLLVEDSHFVPAYSLPYTIDENGEPIFMISEN</sequence>
<dbReference type="RefSeq" id="WP_136351092.1">
    <property type="nucleotide sequence ID" value="NZ_CP046266.1"/>
</dbReference>
<dbReference type="AlphaFoldDB" id="A0A4S4CAI8"/>
<gene>
    <name evidence="1" type="ORF">E6W99_00355</name>
</gene>
<evidence type="ECO:0008006" key="3">
    <source>
        <dbReference type="Google" id="ProtNLM"/>
    </source>
</evidence>
<accession>A0A4S4CAI8</accession>